<keyword evidence="6" id="KW-0720">Serine protease</keyword>
<dbReference type="Pfam" id="PF16030">
    <property type="entry name" value="GD_N"/>
    <property type="match status" value="1"/>
</dbReference>
<dbReference type="AlphaFoldDB" id="A0A835G3F4"/>
<evidence type="ECO:0000256" key="9">
    <source>
        <dbReference type="SAM" id="MobiDB-lite"/>
    </source>
</evidence>
<evidence type="ECO:0000259" key="11">
    <source>
        <dbReference type="PROSITE" id="PS50240"/>
    </source>
</evidence>
<feature type="region of interest" description="Disordered" evidence="9">
    <location>
        <begin position="526"/>
        <end position="548"/>
    </location>
</feature>
<keyword evidence="2" id="KW-0964">Secreted</keyword>
<evidence type="ECO:0000313" key="13">
    <source>
        <dbReference type="Proteomes" id="UP000648187"/>
    </source>
</evidence>
<sequence length="910" mass="104109">MWIQAVASLLAFLMSVSGQVIEASDFVSPCPSVFKYEPPGTEAGKWYGVVNFTSEFTLYGLWMNIVLDGKADILGNWIGEVTTDDNIDFKIENTKTKISPEEPLSVRFFVQYKAQNFKPKLKAIRLNGREICNIEIPQVSESPKTVTEQIVYDVWSRETDTTTVRPSVTSSTISYKHQTTSTQQYWYQQVDKQRTTTKSYWPQTTTQNVYPVKSVSRQTTTTKPQFWTDTKTTESTARTTSKHQYWQQTTTKPIFWTKSEDKTQTTAKPQLWPYVKVDNTQQTKVEDKINTTSENNTISKVQTWSHSRVTSNKNKTKGHVQNSSNWSKNNEVQNVENNQQSNTSVYIQPANESTYYTTDKTVVWSIAKVTKNQTNSLSETKIENNLQALDKQEVQIKHWPKIPADNITLGVPKPTETDSSSFIWVESQPTYSGAEHRNQSYDRLSISGTRTERPTHNTPIYVRPEDRERVSDDRYQAGQYSQGANRQESEKIQKVSSANINQKTEQHYDVEEDRLVVKPIKRTDGDVPKQNWSNEKTSAWPGDRAQSYIGHNNKHKMGLEADDDGYIKYSDDIMKHLDENSKSRYTHNSYQLTTDAPPAALFYKPMSDDYDLPKKEDKIEYYVGGLPIFYIPNHAPRPKTELLCGHVLMNKDKKSDRSVTATLEGQWPWQIALYQQQTSVDFRYICGGTLVSRRHVVTAAHCVTKKFSTRVVNQNTLTVYLGKHNLRNSVEGVQVKFVSRIFVHPDYNSTVFSSDLAILELRDEVTYSDRVQPVCLWPEKETDIKYVVGDRGSVVGWGYESTGKAREELTLLEMPVVDQQTCLNSYEQFFGIFTSDKTFCAGYRDVGSACNGDSGGGMVFEKDGAWYLRGVVSLSVARKGVYRCDPNHYVIFTDVAKFLPWIEEHVEEYL</sequence>
<evidence type="ECO:0000256" key="2">
    <source>
        <dbReference type="ARBA" id="ARBA00022525"/>
    </source>
</evidence>
<comment type="caution">
    <text evidence="12">The sequence shown here is derived from an EMBL/GenBank/DDBJ whole genome shotgun (WGS) entry which is preliminary data.</text>
</comment>
<dbReference type="CDD" id="cd00190">
    <property type="entry name" value="Tryp_SPc"/>
    <property type="match status" value="1"/>
</dbReference>
<protein>
    <recommendedName>
        <fullName evidence="11">Peptidase S1 domain-containing protein</fullName>
    </recommendedName>
</protein>
<dbReference type="InterPro" id="IPR018114">
    <property type="entry name" value="TRYPSIN_HIS"/>
</dbReference>
<dbReference type="SMART" id="SM00020">
    <property type="entry name" value="Tryp_SPc"/>
    <property type="match status" value="1"/>
</dbReference>
<name>A0A835G3F4_SPOEX</name>
<dbReference type="PROSITE" id="PS00134">
    <property type="entry name" value="TRYPSIN_HIS"/>
    <property type="match status" value="1"/>
</dbReference>
<keyword evidence="8" id="KW-1015">Disulfide bond</keyword>
<dbReference type="InterPro" id="IPR001314">
    <property type="entry name" value="Peptidase_S1A"/>
</dbReference>
<comment type="subcellular location">
    <subcellularLocation>
        <location evidence="1">Secreted</location>
    </subcellularLocation>
</comment>
<feature type="domain" description="Peptidase S1" evidence="11">
    <location>
        <begin position="622"/>
        <end position="907"/>
    </location>
</feature>
<keyword evidence="4 10" id="KW-0732">Signal</keyword>
<dbReference type="FunFam" id="2.40.10.10:FF:000146">
    <property type="entry name" value="Serine protease 53"/>
    <property type="match status" value="1"/>
</dbReference>
<dbReference type="Pfam" id="PF00089">
    <property type="entry name" value="Trypsin"/>
    <property type="match status" value="1"/>
</dbReference>
<evidence type="ECO:0000256" key="7">
    <source>
        <dbReference type="ARBA" id="ARBA00023145"/>
    </source>
</evidence>
<dbReference type="EMBL" id="JACKWZ010000646">
    <property type="protein sequence ID" value="KAF9406056.1"/>
    <property type="molecule type" value="Genomic_DNA"/>
</dbReference>
<dbReference type="InterPro" id="IPR031986">
    <property type="entry name" value="GD_N"/>
</dbReference>
<evidence type="ECO:0000256" key="1">
    <source>
        <dbReference type="ARBA" id="ARBA00004613"/>
    </source>
</evidence>
<dbReference type="Proteomes" id="UP000648187">
    <property type="component" value="Unassembled WGS sequence"/>
</dbReference>
<organism evidence="12 13">
    <name type="scientific">Spodoptera exigua</name>
    <name type="common">Beet armyworm</name>
    <name type="synonym">Noctua fulgens</name>
    <dbReference type="NCBI Taxonomy" id="7107"/>
    <lineage>
        <taxon>Eukaryota</taxon>
        <taxon>Metazoa</taxon>
        <taxon>Ecdysozoa</taxon>
        <taxon>Arthropoda</taxon>
        <taxon>Hexapoda</taxon>
        <taxon>Insecta</taxon>
        <taxon>Pterygota</taxon>
        <taxon>Neoptera</taxon>
        <taxon>Endopterygota</taxon>
        <taxon>Lepidoptera</taxon>
        <taxon>Glossata</taxon>
        <taxon>Ditrysia</taxon>
        <taxon>Noctuoidea</taxon>
        <taxon>Noctuidae</taxon>
        <taxon>Amphipyrinae</taxon>
        <taxon>Spodoptera</taxon>
    </lineage>
</organism>
<dbReference type="PROSITE" id="PS50240">
    <property type="entry name" value="TRYPSIN_DOM"/>
    <property type="match status" value="1"/>
</dbReference>
<keyword evidence="5" id="KW-0378">Hydrolase</keyword>
<gene>
    <name evidence="12" type="ORF">HW555_013434</name>
</gene>
<evidence type="ECO:0000313" key="12">
    <source>
        <dbReference type="EMBL" id="KAF9406056.1"/>
    </source>
</evidence>
<dbReference type="PANTHER" id="PTHR24260:SF143">
    <property type="entry name" value="SERINE PROTEASE GD-LIKE PROTEIN"/>
    <property type="match status" value="1"/>
</dbReference>
<dbReference type="GO" id="GO:0004252">
    <property type="term" value="F:serine-type endopeptidase activity"/>
    <property type="evidence" value="ECO:0007669"/>
    <property type="project" value="InterPro"/>
</dbReference>
<dbReference type="Gene3D" id="2.40.10.10">
    <property type="entry name" value="Trypsin-like serine proteases"/>
    <property type="match status" value="1"/>
</dbReference>
<feature type="region of interest" description="Disordered" evidence="9">
    <location>
        <begin position="305"/>
        <end position="328"/>
    </location>
</feature>
<dbReference type="GO" id="GO:0006508">
    <property type="term" value="P:proteolysis"/>
    <property type="evidence" value="ECO:0007669"/>
    <property type="project" value="UniProtKB-KW"/>
</dbReference>
<evidence type="ECO:0000256" key="10">
    <source>
        <dbReference type="SAM" id="SignalP"/>
    </source>
</evidence>
<keyword evidence="13" id="KW-1185">Reference proteome</keyword>
<dbReference type="InterPro" id="IPR051333">
    <property type="entry name" value="CLIP_Serine_Protease"/>
</dbReference>
<dbReference type="PANTHER" id="PTHR24260">
    <property type="match status" value="1"/>
</dbReference>
<proteinExistence type="predicted"/>
<dbReference type="PRINTS" id="PR00722">
    <property type="entry name" value="CHYMOTRYPSIN"/>
</dbReference>
<evidence type="ECO:0000256" key="3">
    <source>
        <dbReference type="ARBA" id="ARBA00022670"/>
    </source>
</evidence>
<dbReference type="GO" id="GO:0005576">
    <property type="term" value="C:extracellular region"/>
    <property type="evidence" value="ECO:0007669"/>
    <property type="project" value="UniProtKB-SubCell"/>
</dbReference>
<dbReference type="InterPro" id="IPR009003">
    <property type="entry name" value="Peptidase_S1_PA"/>
</dbReference>
<feature type="signal peptide" evidence="10">
    <location>
        <begin position="1"/>
        <end position="18"/>
    </location>
</feature>
<evidence type="ECO:0000256" key="4">
    <source>
        <dbReference type="ARBA" id="ARBA00022729"/>
    </source>
</evidence>
<feature type="chain" id="PRO_5032294467" description="Peptidase S1 domain-containing protein" evidence="10">
    <location>
        <begin position="19"/>
        <end position="910"/>
    </location>
</feature>
<evidence type="ECO:0000256" key="8">
    <source>
        <dbReference type="ARBA" id="ARBA00023157"/>
    </source>
</evidence>
<keyword evidence="7" id="KW-0865">Zymogen</keyword>
<dbReference type="InterPro" id="IPR043504">
    <property type="entry name" value="Peptidase_S1_PA_chymotrypsin"/>
</dbReference>
<accession>A0A835G3F4</accession>
<reference evidence="12" key="1">
    <citation type="submission" date="2020-08" db="EMBL/GenBank/DDBJ databases">
        <title>Spodoptera exigua strain:BAW_Kor-Di-RS1 Genome sequencing and assembly.</title>
        <authorList>
            <person name="Kim J."/>
            <person name="Nam H.Y."/>
            <person name="Kwon M."/>
            <person name="Choi J.H."/>
            <person name="Cho S.R."/>
            <person name="Kim G.-H."/>
        </authorList>
    </citation>
    <scope>NUCLEOTIDE SEQUENCE</scope>
    <source>
        <strain evidence="12">BAW_Kor-Di-RS1</strain>
        <tissue evidence="12">Whole-body</tissue>
    </source>
</reference>
<dbReference type="InterPro" id="IPR001254">
    <property type="entry name" value="Trypsin_dom"/>
</dbReference>
<evidence type="ECO:0000256" key="5">
    <source>
        <dbReference type="ARBA" id="ARBA00022801"/>
    </source>
</evidence>
<dbReference type="SUPFAM" id="SSF50494">
    <property type="entry name" value="Trypsin-like serine proteases"/>
    <property type="match status" value="1"/>
</dbReference>
<keyword evidence="3" id="KW-0645">Protease</keyword>
<evidence type="ECO:0000256" key="6">
    <source>
        <dbReference type="ARBA" id="ARBA00022825"/>
    </source>
</evidence>